<feature type="region of interest" description="Disordered" evidence="1">
    <location>
        <begin position="1"/>
        <end position="94"/>
    </location>
</feature>
<evidence type="ECO:0000256" key="1">
    <source>
        <dbReference type="SAM" id="MobiDB-lite"/>
    </source>
</evidence>
<dbReference type="Proteomes" id="UP000278807">
    <property type="component" value="Unassembled WGS sequence"/>
</dbReference>
<reference evidence="2 3" key="2">
    <citation type="submission" date="2018-11" db="EMBL/GenBank/DDBJ databases">
        <authorList>
            <consortium name="Pathogen Informatics"/>
        </authorList>
    </citation>
    <scope>NUCLEOTIDE SEQUENCE [LARGE SCALE GENOMIC DNA]</scope>
</reference>
<sequence>MPVSTKPEAENNKPKVEPKSSDHPPNSECTSSNSATNTATASSSVVSIKREDNGSAFNVGGNSKRTFRPRRGWQRETMKKSRGTLPLVYSSPST</sequence>
<feature type="compositionally biased region" description="Basic and acidic residues" evidence="1">
    <location>
        <begin position="7"/>
        <end position="22"/>
    </location>
</feature>
<evidence type="ECO:0000313" key="4">
    <source>
        <dbReference type="WBParaSite" id="HNAJ_0000664401-mRNA-1"/>
    </source>
</evidence>
<accession>A0A0R3THV3</accession>
<protein>
    <submittedName>
        <fullName evidence="2 4">Uncharacterized protein</fullName>
    </submittedName>
</protein>
<dbReference type="EMBL" id="UZAE01007709">
    <property type="protein sequence ID" value="VDO02501.1"/>
    <property type="molecule type" value="Genomic_DNA"/>
</dbReference>
<reference evidence="4" key="1">
    <citation type="submission" date="2017-02" db="UniProtKB">
        <authorList>
            <consortium name="WormBaseParasite"/>
        </authorList>
    </citation>
    <scope>IDENTIFICATION</scope>
</reference>
<gene>
    <name evidence="2" type="ORF">HNAJ_LOCUS6641</name>
</gene>
<feature type="compositionally biased region" description="Low complexity" evidence="1">
    <location>
        <begin position="30"/>
        <end position="47"/>
    </location>
</feature>
<organism evidence="4">
    <name type="scientific">Rodentolepis nana</name>
    <name type="common">Dwarf tapeworm</name>
    <name type="synonym">Hymenolepis nana</name>
    <dbReference type="NCBI Taxonomy" id="102285"/>
    <lineage>
        <taxon>Eukaryota</taxon>
        <taxon>Metazoa</taxon>
        <taxon>Spiralia</taxon>
        <taxon>Lophotrochozoa</taxon>
        <taxon>Platyhelminthes</taxon>
        <taxon>Cestoda</taxon>
        <taxon>Eucestoda</taxon>
        <taxon>Cyclophyllidea</taxon>
        <taxon>Hymenolepididae</taxon>
        <taxon>Rodentolepis</taxon>
    </lineage>
</organism>
<proteinExistence type="predicted"/>
<name>A0A0R3THV3_RODNA</name>
<keyword evidence="3" id="KW-1185">Reference proteome</keyword>
<dbReference type="AlphaFoldDB" id="A0A0R3THV3"/>
<dbReference type="WBParaSite" id="HNAJ_0000664401-mRNA-1">
    <property type="protein sequence ID" value="HNAJ_0000664401-mRNA-1"/>
    <property type="gene ID" value="HNAJ_0000664401"/>
</dbReference>
<evidence type="ECO:0000313" key="3">
    <source>
        <dbReference type="Proteomes" id="UP000278807"/>
    </source>
</evidence>
<evidence type="ECO:0000313" key="2">
    <source>
        <dbReference type="EMBL" id="VDO02501.1"/>
    </source>
</evidence>